<dbReference type="InterPro" id="IPR025110">
    <property type="entry name" value="AMP-bd_C"/>
</dbReference>
<dbReference type="Pfam" id="PF00668">
    <property type="entry name" value="Condensation"/>
    <property type="match status" value="1"/>
</dbReference>
<dbReference type="FunFam" id="2.30.38.10:FF:000001">
    <property type="entry name" value="Non-ribosomal peptide synthetase PvdI"/>
    <property type="match status" value="1"/>
</dbReference>
<dbReference type="GO" id="GO:0044550">
    <property type="term" value="P:secondary metabolite biosynthetic process"/>
    <property type="evidence" value="ECO:0007669"/>
    <property type="project" value="TreeGrafter"/>
</dbReference>
<dbReference type="Gene3D" id="3.40.50.980">
    <property type="match status" value="2"/>
</dbReference>
<name>A0A931CFM9_9ACTN</name>
<dbReference type="RefSeq" id="WP_196418144.1">
    <property type="nucleotide sequence ID" value="NZ_JADQTO010000020.1"/>
</dbReference>
<dbReference type="Pfam" id="PF00550">
    <property type="entry name" value="PP-binding"/>
    <property type="match status" value="1"/>
</dbReference>
<dbReference type="GO" id="GO:0031177">
    <property type="term" value="F:phosphopantetheine binding"/>
    <property type="evidence" value="ECO:0007669"/>
    <property type="project" value="TreeGrafter"/>
</dbReference>
<dbReference type="CDD" id="cd12117">
    <property type="entry name" value="A_NRPS_Srf_like"/>
    <property type="match status" value="1"/>
</dbReference>
<dbReference type="InterPro" id="IPR020845">
    <property type="entry name" value="AMP-binding_CS"/>
</dbReference>
<dbReference type="FunFam" id="3.40.50.980:FF:000001">
    <property type="entry name" value="Non-ribosomal peptide synthetase"/>
    <property type="match status" value="1"/>
</dbReference>
<evidence type="ECO:0000256" key="2">
    <source>
        <dbReference type="ARBA" id="ARBA00022450"/>
    </source>
</evidence>
<dbReference type="GO" id="GO:0043041">
    <property type="term" value="P:amino acid activation for nonribosomal peptide biosynthetic process"/>
    <property type="evidence" value="ECO:0007669"/>
    <property type="project" value="TreeGrafter"/>
</dbReference>
<reference evidence="6" key="1">
    <citation type="submission" date="2020-11" db="EMBL/GenBank/DDBJ databases">
        <title>Isolation and identification of active actinomycetes.</title>
        <authorList>
            <person name="Sun X."/>
        </authorList>
    </citation>
    <scope>NUCLEOTIDE SEQUENCE</scope>
    <source>
        <strain evidence="6">NEAU-A11</strain>
    </source>
</reference>
<dbReference type="Gene3D" id="3.30.559.30">
    <property type="entry name" value="Nonribosomal peptide synthetase, condensation domain"/>
    <property type="match status" value="1"/>
</dbReference>
<dbReference type="PROSITE" id="PS00455">
    <property type="entry name" value="AMP_BINDING"/>
    <property type="match status" value="1"/>
</dbReference>
<dbReference type="Pfam" id="PF00501">
    <property type="entry name" value="AMP-binding"/>
    <property type="match status" value="1"/>
</dbReference>
<dbReference type="AlphaFoldDB" id="A0A931CFM9"/>
<dbReference type="SUPFAM" id="SSF52777">
    <property type="entry name" value="CoA-dependent acyltransferases"/>
    <property type="match status" value="2"/>
</dbReference>
<dbReference type="InterPro" id="IPR006162">
    <property type="entry name" value="Ppantetheine_attach_site"/>
</dbReference>
<feature type="domain" description="Carrier" evidence="5">
    <location>
        <begin position="960"/>
        <end position="1035"/>
    </location>
</feature>
<dbReference type="InterPro" id="IPR036736">
    <property type="entry name" value="ACP-like_sf"/>
</dbReference>
<sequence length="1041" mass="114088">MTTAVPLTPAQQGILFECLASPVPDLYVNQHKWLVAPEAVEHLEAALDSTTARHEALRLRFVPDGDGWSQTTFPEGAPVERLEVPVDPAAEPERLRTALQEVRESCGVREPGPKSRFTLVTLADGVLLVWTYHHALLDGWSVELILRELEAVVGSRLADDVVRLRPAPSWLGVAEESRRMRDRVAERDVAYWHARLSAVVTGEEAPAATPRRQEACAYHEVRTTLPDDDSRAVQAALRSARLTLGTLSVAAVALARVAAERETPAVIIGGITAGRPAELTGRDQVAGLLAQVVPVLVTLPGETPLAEWLATLQQELSQDREHATAPLWEIQRSLGRERSLFDTGVAIENFQTPIPPFLADPPLAWRAAGALPEGSKSNYTHAVHVMPGDRIEVFLSTAADQAGRAEAELLVERVAHFLRLLVTEQGPIQPRMWLTPAESRRVTSDWNATDEPYPAEFTIAELVARQAAATPHAVAVVHGDDRLTYGELDRRANQLAHHLDAGPDDVVAIRMRRTPSLIVALLAVWKAGAAYLPLEPDHPRDRAQFQIEDAQARVLLTEQALTPTAPSVAATHTVDLAAWEYGHHPESAPRVAARPENVAQVLYTSGSTGRPKGVLLEHRNLTRYLHRINGITWGPELRTLHYSPISFDAQTYEIWAALTHGGTCVLAADGPVVPAVRAAVRDHGVNAMWMASSFFNEMADIELFTDFGEVAIAVGGEPVSPPHVAQAYRQSDRLRLVNIYGPTECSVKATTHPIPRDAGYTVSVPIGRPLPNVRAYVLDEQLDPVPVGATGELYLGGPGVARGYLNRPELTEQKFLADPFRPGERVYRTGDLVRWQADGLLDFVGRVDDQVKVRGYRIELGEVDAALVESPLVRQACVVVREDSPGDRRLAAYLVPVAGAPEDWLDDVRKRLTARLPDYMVPSSLTVLDEIPRTDRGKLDRAALPAPAQRPDRTGTDQEPPRAGLETELAQMWATTLNVTHVGRNQSFTELGGHSLLLMRVLMEVRRRYRLTGIPVGLAGARTVAEMAEMLRQERAEPSDG</sequence>
<keyword evidence="7" id="KW-1185">Reference proteome</keyword>
<comment type="cofactor">
    <cofactor evidence="1">
        <name>pantetheine 4'-phosphate</name>
        <dbReference type="ChEBI" id="CHEBI:47942"/>
    </cofactor>
</comment>
<accession>A0A931CFM9</accession>
<dbReference type="Gene3D" id="3.30.300.30">
    <property type="match status" value="1"/>
</dbReference>
<dbReference type="NCBIfam" id="TIGR01733">
    <property type="entry name" value="AA-adenyl-dom"/>
    <property type="match status" value="1"/>
</dbReference>
<dbReference type="Gene3D" id="3.30.559.10">
    <property type="entry name" value="Chloramphenicol acetyltransferase-like domain"/>
    <property type="match status" value="1"/>
</dbReference>
<dbReference type="InterPro" id="IPR010071">
    <property type="entry name" value="AA_adenyl_dom"/>
</dbReference>
<evidence type="ECO:0000256" key="1">
    <source>
        <dbReference type="ARBA" id="ARBA00001957"/>
    </source>
</evidence>
<evidence type="ECO:0000259" key="5">
    <source>
        <dbReference type="PROSITE" id="PS50075"/>
    </source>
</evidence>
<dbReference type="Gene3D" id="2.30.38.10">
    <property type="entry name" value="Luciferase, Domain 3"/>
    <property type="match status" value="1"/>
</dbReference>
<dbReference type="GO" id="GO:0005737">
    <property type="term" value="C:cytoplasm"/>
    <property type="evidence" value="ECO:0007669"/>
    <property type="project" value="TreeGrafter"/>
</dbReference>
<dbReference type="Gene3D" id="1.10.1200.10">
    <property type="entry name" value="ACP-like"/>
    <property type="match status" value="1"/>
</dbReference>
<dbReference type="FunFam" id="3.30.300.30:FF:000010">
    <property type="entry name" value="Enterobactin synthetase component F"/>
    <property type="match status" value="1"/>
</dbReference>
<evidence type="ECO:0000256" key="3">
    <source>
        <dbReference type="ARBA" id="ARBA00022553"/>
    </source>
</evidence>
<feature type="compositionally biased region" description="Basic and acidic residues" evidence="4">
    <location>
        <begin position="950"/>
        <end position="960"/>
    </location>
</feature>
<keyword evidence="3" id="KW-0597">Phosphoprotein</keyword>
<dbReference type="PROSITE" id="PS00012">
    <property type="entry name" value="PHOSPHOPANTETHEINE"/>
    <property type="match status" value="1"/>
</dbReference>
<dbReference type="SUPFAM" id="SSF47336">
    <property type="entry name" value="ACP-like"/>
    <property type="match status" value="1"/>
</dbReference>
<dbReference type="SUPFAM" id="SSF56801">
    <property type="entry name" value="Acetyl-CoA synthetase-like"/>
    <property type="match status" value="1"/>
</dbReference>
<evidence type="ECO:0000313" key="6">
    <source>
        <dbReference type="EMBL" id="MBG0566363.1"/>
    </source>
</evidence>
<comment type="caution">
    <text evidence="6">The sequence shown here is derived from an EMBL/GenBank/DDBJ whole genome shotgun (WGS) entry which is preliminary data.</text>
</comment>
<dbReference type="InterPro" id="IPR023213">
    <property type="entry name" value="CAT-like_dom_sf"/>
</dbReference>
<dbReference type="GO" id="GO:0003824">
    <property type="term" value="F:catalytic activity"/>
    <property type="evidence" value="ECO:0007669"/>
    <property type="project" value="InterPro"/>
</dbReference>
<proteinExistence type="predicted"/>
<organism evidence="6 7">
    <name type="scientific">Actinoplanes aureus</name>
    <dbReference type="NCBI Taxonomy" id="2792083"/>
    <lineage>
        <taxon>Bacteria</taxon>
        <taxon>Bacillati</taxon>
        <taxon>Actinomycetota</taxon>
        <taxon>Actinomycetes</taxon>
        <taxon>Micromonosporales</taxon>
        <taxon>Micromonosporaceae</taxon>
        <taxon>Actinoplanes</taxon>
    </lineage>
</organism>
<dbReference type="Pfam" id="PF13193">
    <property type="entry name" value="AMP-binding_C"/>
    <property type="match status" value="1"/>
</dbReference>
<dbReference type="InterPro" id="IPR045851">
    <property type="entry name" value="AMP-bd_C_sf"/>
</dbReference>
<evidence type="ECO:0000313" key="7">
    <source>
        <dbReference type="Proteomes" id="UP000598146"/>
    </source>
</evidence>
<feature type="region of interest" description="Disordered" evidence="4">
    <location>
        <begin position="936"/>
        <end position="962"/>
    </location>
</feature>
<keyword evidence="2" id="KW-0596">Phosphopantetheine</keyword>
<dbReference type="InterPro" id="IPR000873">
    <property type="entry name" value="AMP-dep_synth/lig_dom"/>
</dbReference>
<dbReference type="InterPro" id="IPR009081">
    <property type="entry name" value="PP-bd_ACP"/>
</dbReference>
<evidence type="ECO:0000256" key="4">
    <source>
        <dbReference type="SAM" id="MobiDB-lite"/>
    </source>
</evidence>
<dbReference type="Proteomes" id="UP000598146">
    <property type="component" value="Unassembled WGS sequence"/>
</dbReference>
<dbReference type="PANTHER" id="PTHR45527:SF1">
    <property type="entry name" value="FATTY ACID SYNTHASE"/>
    <property type="match status" value="1"/>
</dbReference>
<dbReference type="PROSITE" id="PS50075">
    <property type="entry name" value="CARRIER"/>
    <property type="match status" value="1"/>
</dbReference>
<dbReference type="GO" id="GO:0008610">
    <property type="term" value="P:lipid biosynthetic process"/>
    <property type="evidence" value="ECO:0007669"/>
    <property type="project" value="UniProtKB-ARBA"/>
</dbReference>
<dbReference type="EMBL" id="JADQTO010000020">
    <property type="protein sequence ID" value="MBG0566363.1"/>
    <property type="molecule type" value="Genomic_DNA"/>
</dbReference>
<dbReference type="PANTHER" id="PTHR45527">
    <property type="entry name" value="NONRIBOSOMAL PEPTIDE SYNTHETASE"/>
    <property type="match status" value="1"/>
</dbReference>
<gene>
    <name evidence="6" type="ORF">I4J89_33440</name>
</gene>
<protein>
    <submittedName>
        <fullName evidence="6">Amino acid adenylation domain-containing protein</fullName>
    </submittedName>
</protein>
<dbReference type="InterPro" id="IPR001242">
    <property type="entry name" value="Condensation_dom"/>
</dbReference>